<reference evidence="1" key="1">
    <citation type="submission" date="2023-06" db="EMBL/GenBank/DDBJ databases">
        <title>Genomic analysis of the entomopathogenic nematode Steinernema hermaphroditum.</title>
        <authorList>
            <person name="Schwarz E.M."/>
            <person name="Heppert J.K."/>
            <person name="Baniya A."/>
            <person name="Schwartz H.T."/>
            <person name="Tan C.-H."/>
            <person name="Antoshechkin I."/>
            <person name="Sternberg P.W."/>
            <person name="Goodrich-Blair H."/>
            <person name="Dillman A.R."/>
        </authorList>
    </citation>
    <scope>NUCLEOTIDE SEQUENCE</scope>
    <source>
        <strain evidence="1">PS9179</strain>
        <tissue evidence="1">Whole animal</tissue>
    </source>
</reference>
<name>A0AA39GN25_9BILA</name>
<accession>A0AA39GN25</accession>
<evidence type="ECO:0000313" key="1">
    <source>
        <dbReference type="EMBL" id="KAK0390261.1"/>
    </source>
</evidence>
<dbReference type="Proteomes" id="UP001175271">
    <property type="component" value="Unassembled WGS sequence"/>
</dbReference>
<dbReference type="Gene3D" id="1.10.287.2610">
    <property type="match status" value="1"/>
</dbReference>
<protein>
    <submittedName>
        <fullName evidence="1">Uncharacterized protein</fullName>
    </submittedName>
</protein>
<organism evidence="1 2">
    <name type="scientific">Steinernema hermaphroditum</name>
    <dbReference type="NCBI Taxonomy" id="289476"/>
    <lineage>
        <taxon>Eukaryota</taxon>
        <taxon>Metazoa</taxon>
        <taxon>Ecdysozoa</taxon>
        <taxon>Nematoda</taxon>
        <taxon>Chromadorea</taxon>
        <taxon>Rhabditida</taxon>
        <taxon>Tylenchina</taxon>
        <taxon>Panagrolaimomorpha</taxon>
        <taxon>Strongyloidoidea</taxon>
        <taxon>Steinernematidae</taxon>
        <taxon>Steinernema</taxon>
    </lineage>
</organism>
<proteinExistence type="predicted"/>
<gene>
    <name evidence="1" type="ORF">QR680_019381</name>
</gene>
<dbReference type="AlphaFoldDB" id="A0AA39GN25"/>
<keyword evidence="2" id="KW-1185">Reference proteome</keyword>
<sequence>MDVSDDVVASFGEIFESAPSDSQTPTRFSGFIENYLKIFGEKRESVGTRLNRLRAGVSKLTETRDGGQGSSYQGNKLCALVELWPCSAVT</sequence>
<evidence type="ECO:0000313" key="2">
    <source>
        <dbReference type="Proteomes" id="UP001175271"/>
    </source>
</evidence>
<comment type="caution">
    <text evidence="1">The sequence shown here is derived from an EMBL/GenBank/DDBJ whole genome shotgun (WGS) entry which is preliminary data.</text>
</comment>
<dbReference type="EMBL" id="JAUCMV010000009">
    <property type="protein sequence ID" value="KAK0390261.1"/>
    <property type="molecule type" value="Genomic_DNA"/>
</dbReference>